<dbReference type="AlphaFoldDB" id="A0A9D4M556"/>
<dbReference type="EMBL" id="JAIWYP010000002">
    <property type="protein sequence ID" value="KAH3870965.1"/>
    <property type="molecule type" value="Genomic_DNA"/>
</dbReference>
<proteinExistence type="predicted"/>
<accession>A0A9D4M556</accession>
<gene>
    <name evidence="1" type="ORF">DPMN_034159</name>
</gene>
<comment type="caution">
    <text evidence="1">The sequence shown here is derived from an EMBL/GenBank/DDBJ whole genome shotgun (WGS) entry which is preliminary data.</text>
</comment>
<evidence type="ECO:0000313" key="2">
    <source>
        <dbReference type="Proteomes" id="UP000828390"/>
    </source>
</evidence>
<name>A0A9D4M556_DREPO</name>
<evidence type="ECO:0000313" key="1">
    <source>
        <dbReference type="EMBL" id="KAH3870965.1"/>
    </source>
</evidence>
<dbReference type="Proteomes" id="UP000828390">
    <property type="component" value="Unassembled WGS sequence"/>
</dbReference>
<keyword evidence="2" id="KW-1185">Reference proteome</keyword>
<protein>
    <submittedName>
        <fullName evidence="1">Uncharacterized protein</fullName>
    </submittedName>
</protein>
<dbReference type="Gene3D" id="1.20.1070.10">
    <property type="entry name" value="Rhodopsin 7-helix transmembrane proteins"/>
    <property type="match status" value="1"/>
</dbReference>
<reference evidence="1" key="2">
    <citation type="submission" date="2020-11" db="EMBL/GenBank/DDBJ databases">
        <authorList>
            <person name="McCartney M.A."/>
            <person name="Auch B."/>
            <person name="Kono T."/>
            <person name="Mallez S."/>
            <person name="Becker A."/>
            <person name="Gohl D.M."/>
            <person name="Silverstein K.A.T."/>
            <person name="Koren S."/>
            <person name="Bechman K.B."/>
            <person name="Herman A."/>
            <person name="Abrahante J.E."/>
            <person name="Garbe J."/>
        </authorList>
    </citation>
    <scope>NUCLEOTIDE SEQUENCE</scope>
    <source>
        <strain evidence="1">Duluth1</strain>
        <tissue evidence="1">Whole animal</tissue>
    </source>
</reference>
<sequence>MDLYGIRLDRRYYMVLQRLYPLNSACNPIIFMWFSKQLLPCGSPKSSKATRCYESNETTKTTFVQSTLNCLSNVSTKRT</sequence>
<organism evidence="1 2">
    <name type="scientific">Dreissena polymorpha</name>
    <name type="common">Zebra mussel</name>
    <name type="synonym">Mytilus polymorpha</name>
    <dbReference type="NCBI Taxonomy" id="45954"/>
    <lineage>
        <taxon>Eukaryota</taxon>
        <taxon>Metazoa</taxon>
        <taxon>Spiralia</taxon>
        <taxon>Lophotrochozoa</taxon>
        <taxon>Mollusca</taxon>
        <taxon>Bivalvia</taxon>
        <taxon>Autobranchia</taxon>
        <taxon>Heteroconchia</taxon>
        <taxon>Euheterodonta</taxon>
        <taxon>Imparidentia</taxon>
        <taxon>Neoheterodontei</taxon>
        <taxon>Myida</taxon>
        <taxon>Dreissenoidea</taxon>
        <taxon>Dreissenidae</taxon>
        <taxon>Dreissena</taxon>
    </lineage>
</organism>
<reference evidence="1" key="1">
    <citation type="journal article" date="2019" name="bioRxiv">
        <title>The Genome of the Zebra Mussel, Dreissena polymorpha: A Resource for Invasive Species Research.</title>
        <authorList>
            <person name="McCartney M.A."/>
            <person name="Auch B."/>
            <person name="Kono T."/>
            <person name="Mallez S."/>
            <person name="Zhang Y."/>
            <person name="Obille A."/>
            <person name="Becker A."/>
            <person name="Abrahante J.E."/>
            <person name="Garbe J."/>
            <person name="Badalamenti J.P."/>
            <person name="Herman A."/>
            <person name="Mangelson H."/>
            <person name="Liachko I."/>
            <person name="Sullivan S."/>
            <person name="Sone E.D."/>
            <person name="Koren S."/>
            <person name="Silverstein K.A.T."/>
            <person name="Beckman K.B."/>
            <person name="Gohl D.M."/>
        </authorList>
    </citation>
    <scope>NUCLEOTIDE SEQUENCE</scope>
    <source>
        <strain evidence="1">Duluth1</strain>
        <tissue evidence="1">Whole animal</tissue>
    </source>
</reference>